<dbReference type="EMBL" id="LFZO01000799">
    <property type="protein sequence ID" value="KXS97144.1"/>
    <property type="molecule type" value="Genomic_DNA"/>
</dbReference>
<evidence type="ECO:0000313" key="2">
    <source>
        <dbReference type="Proteomes" id="UP000073492"/>
    </source>
</evidence>
<keyword evidence="2" id="KW-1185">Reference proteome</keyword>
<sequence>MQLSGDLTSVDASHVAALNENTNDTRLIKTIHVSCALSGTREGQRKRRKVATATSKCIATKDSLGVSILMWSQGELPNRQDDISDSKAFAQDLRDRGYDDVAYRAFEEHHLASQITSDRHAVVLKTAVLIRATKNFGGPEKQIQQAFPFLG</sequence>
<reference evidence="1 2" key="1">
    <citation type="submission" date="2015-07" db="EMBL/GenBank/DDBJ databases">
        <title>Comparative genomics of the Sigatoka disease complex on banana suggests a link between parallel evolutionary changes in Pseudocercospora fijiensis and Pseudocercospora eumusae and increased virulence on the banana host.</title>
        <authorList>
            <person name="Chang T.-C."/>
            <person name="Salvucci A."/>
            <person name="Crous P.W."/>
            <person name="Stergiopoulos I."/>
        </authorList>
    </citation>
    <scope>NUCLEOTIDE SEQUENCE [LARGE SCALE GENOMIC DNA]</scope>
    <source>
        <strain evidence="1 2">CBS 116634</strain>
    </source>
</reference>
<protein>
    <submittedName>
        <fullName evidence="1">Uncharacterized protein</fullName>
    </submittedName>
</protein>
<proteinExistence type="predicted"/>
<dbReference type="Proteomes" id="UP000073492">
    <property type="component" value="Unassembled WGS sequence"/>
</dbReference>
<dbReference type="AlphaFoldDB" id="A0A139H3Y0"/>
<comment type="caution">
    <text evidence="1">The sequence shown here is derived from an EMBL/GenBank/DDBJ whole genome shotgun (WGS) entry which is preliminary data.</text>
</comment>
<gene>
    <name evidence="1" type="ORF">AC579_5373</name>
</gene>
<organism evidence="1 2">
    <name type="scientific">Pseudocercospora musae</name>
    <dbReference type="NCBI Taxonomy" id="113226"/>
    <lineage>
        <taxon>Eukaryota</taxon>
        <taxon>Fungi</taxon>
        <taxon>Dikarya</taxon>
        <taxon>Ascomycota</taxon>
        <taxon>Pezizomycotina</taxon>
        <taxon>Dothideomycetes</taxon>
        <taxon>Dothideomycetidae</taxon>
        <taxon>Mycosphaerellales</taxon>
        <taxon>Mycosphaerellaceae</taxon>
        <taxon>Pseudocercospora</taxon>
    </lineage>
</organism>
<evidence type="ECO:0000313" key="1">
    <source>
        <dbReference type="EMBL" id="KXS97144.1"/>
    </source>
</evidence>
<name>A0A139H3Y0_9PEZI</name>
<accession>A0A139H3Y0</accession>